<reference evidence="1 2" key="1">
    <citation type="submission" date="2024-04" db="EMBL/GenBank/DDBJ databases">
        <authorList>
            <person name="Fracassetti M."/>
        </authorList>
    </citation>
    <scope>NUCLEOTIDE SEQUENCE [LARGE SCALE GENOMIC DNA]</scope>
</reference>
<accession>A0AAV2GRS0</accession>
<keyword evidence="2" id="KW-1185">Reference proteome</keyword>
<organism evidence="1 2">
    <name type="scientific">Linum trigynum</name>
    <dbReference type="NCBI Taxonomy" id="586398"/>
    <lineage>
        <taxon>Eukaryota</taxon>
        <taxon>Viridiplantae</taxon>
        <taxon>Streptophyta</taxon>
        <taxon>Embryophyta</taxon>
        <taxon>Tracheophyta</taxon>
        <taxon>Spermatophyta</taxon>
        <taxon>Magnoliopsida</taxon>
        <taxon>eudicotyledons</taxon>
        <taxon>Gunneridae</taxon>
        <taxon>Pentapetalae</taxon>
        <taxon>rosids</taxon>
        <taxon>fabids</taxon>
        <taxon>Malpighiales</taxon>
        <taxon>Linaceae</taxon>
        <taxon>Linum</taxon>
    </lineage>
</organism>
<dbReference type="Proteomes" id="UP001497516">
    <property type="component" value="Chromosome 9"/>
</dbReference>
<evidence type="ECO:0000313" key="2">
    <source>
        <dbReference type="Proteomes" id="UP001497516"/>
    </source>
</evidence>
<dbReference type="EMBL" id="OZ034822">
    <property type="protein sequence ID" value="CAL1413374.1"/>
    <property type="molecule type" value="Genomic_DNA"/>
</dbReference>
<sequence>MGKVVERESNYRHHHYHMSIPCRERGAKSMGRSSADEIGPFWKSATVGRSGVRRLQEKGFKHQADARQAGINRSG</sequence>
<name>A0AAV2GRS0_9ROSI</name>
<proteinExistence type="predicted"/>
<evidence type="ECO:0000313" key="1">
    <source>
        <dbReference type="EMBL" id="CAL1413374.1"/>
    </source>
</evidence>
<gene>
    <name evidence="1" type="ORF">LTRI10_LOCUS52612</name>
</gene>
<dbReference type="AlphaFoldDB" id="A0AAV2GRS0"/>
<protein>
    <submittedName>
        <fullName evidence="1">Uncharacterized protein</fullName>
    </submittedName>
</protein>